<reference evidence="2 4" key="1">
    <citation type="journal article" date="2009" name="Stand. Genomic Sci.">
        <title>Complete genome sequence of Halogeometricum borinquense type strain (PR3).</title>
        <authorList>
            <person name="Malfatti S."/>
            <person name="Tindall B.J."/>
            <person name="Schneider S."/>
            <person name="Fahnrich R."/>
            <person name="Lapidus A."/>
            <person name="Labuttii K."/>
            <person name="Copeland A."/>
            <person name="Glavina Del Rio T."/>
            <person name="Nolan M."/>
            <person name="Chen F."/>
            <person name="Lucas S."/>
            <person name="Tice H."/>
            <person name="Cheng J.F."/>
            <person name="Bruce D."/>
            <person name="Goodwin L."/>
            <person name="Pitluck S."/>
            <person name="Anderson I."/>
            <person name="Pati A."/>
            <person name="Ivanova N."/>
            <person name="Mavromatis K."/>
            <person name="Chen A."/>
            <person name="Palaniappan K."/>
            <person name="D'haeseleer P."/>
            <person name="Goker M."/>
            <person name="Bristow J."/>
            <person name="Eisen J.A."/>
            <person name="Markowitz V."/>
            <person name="Hugenholtz P."/>
            <person name="Kyrpides N.C."/>
            <person name="Klenk H.P."/>
            <person name="Chain P."/>
        </authorList>
    </citation>
    <scope>NUCLEOTIDE SEQUENCE [LARGE SCALE GENOMIC DNA]</scope>
    <source>
        <strain evidence="4">ATCC 700274 / DSM 11551 / JCM 10706 / KCTC 4070 / PR3</strain>
        <strain evidence="2">PR 3</strain>
    </source>
</reference>
<organism evidence="2 4">
    <name type="scientific">Halogeometricum borinquense (strain ATCC 700274 / DSM 11551 / JCM 10706 / KCTC 4070 / PR3)</name>
    <dbReference type="NCBI Taxonomy" id="469382"/>
    <lineage>
        <taxon>Archaea</taxon>
        <taxon>Methanobacteriati</taxon>
        <taxon>Methanobacteriota</taxon>
        <taxon>Stenosarchaea group</taxon>
        <taxon>Halobacteria</taxon>
        <taxon>Halobacteriales</taxon>
        <taxon>Haloferacaceae</taxon>
        <taxon>Halogeometricum</taxon>
    </lineage>
</organism>
<sequence>MSCGQLWIPFQTPQTVSLTNDGRTQSMEKALWYLFAGTRGGENRVRIVHALSDRPMNANQLATELNVGYRTIRHHIELLEEHDVVEGGDNDYGKLYFLTDRFETYRDTFEQITEHVD</sequence>
<keyword evidence="4" id="KW-1185">Reference proteome</keyword>
<dbReference type="KEGG" id="hbo:Hbor_10700"/>
<name>E4NQA0_HALBP</name>
<dbReference type="SUPFAM" id="SSF46785">
    <property type="entry name" value="Winged helix' DNA-binding domain"/>
    <property type="match status" value="1"/>
</dbReference>
<evidence type="ECO:0000259" key="1">
    <source>
        <dbReference type="PROSITE" id="PS50987"/>
    </source>
</evidence>
<evidence type="ECO:0000313" key="5">
    <source>
        <dbReference type="Proteomes" id="UP000011585"/>
    </source>
</evidence>
<evidence type="ECO:0000313" key="4">
    <source>
        <dbReference type="Proteomes" id="UP000006663"/>
    </source>
</evidence>
<dbReference type="AlphaFoldDB" id="E4NQA0"/>
<dbReference type="InterPro" id="IPR036388">
    <property type="entry name" value="WH-like_DNA-bd_sf"/>
</dbReference>
<dbReference type="EMBL" id="CP001690">
    <property type="protein sequence ID" value="ADQ66662.1"/>
    <property type="molecule type" value="Genomic_DNA"/>
</dbReference>
<dbReference type="HOGENOM" id="CLU_153620_0_0_2"/>
<dbReference type="PANTHER" id="PTHR38600">
    <property type="entry name" value="TRANSCRIPTIONAL REGULATORY PROTEIN"/>
    <property type="match status" value="1"/>
</dbReference>
<dbReference type="EMBL" id="AOHT01000009">
    <property type="protein sequence ID" value="ELY30453.1"/>
    <property type="molecule type" value="Genomic_DNA"/>
</dbReference>
<gene>
    <name evidence="2" type="ordered locus">Hbor_10700</name>
    <name evidence="3" type="ORF">C499_02853</name>
</gene>
<dbReference type="GO" id="GO:0003700">
    <property type="term" value="F:DNA-binding transcription factor activity"/>
    <property type="evidence" value="ECO:0007669"/>
    <property type="project" value="InterPro"/>
</dbReference>
<dbReference type="CDD" id="cd00090">
    <property type="entry name" value="HTH_ARSR"/>
    <property type="match status" value="1"/>
</dbReference>
<dbReference type="Proteomes" id="UP000011585">
    <property type="component" value="Unassembled WGS sequence"/>
</dbReference>
<dbReference type="STRING" id="469382.Hbor_10700"/>
<dbReference type="eggNOG" id="arCOG00731">
    <property type="taxonomic scope" value="Archaea"/>
</dbReference>
<reference evidence="3 5" key="2">
    <citation type="journal article" date="2014" name="PLoS Genet.">
        <title>Phylogenetically driven sequencing of extremely halophilic archaea reveals strategies for static and dynamic osmo-response.</title>
        <authorList>
            <person name="Becker E.A."/>
            <person name="Seitzer P.M."/>
            <person name="Tritt A."/>
            <person name="Larsen D."/>
            <person name="Krusor M."/>
            <person name="Yao A.I."/>
            <person name="Wu D."/>
            <person name="Madern D."/>
            <person name="Eisen J.A."/>
            <person name="Darling A.E."/>
            <person name="Facciotti M.T."/>
        </authorList>
    </citation>
    <scope>NUCLEOTIDE SEQUENCE [LARGE SCALE GENOMIC DNA]</scope>
    <source>
        <strain evidence="3 5">DSM 11551</strain>
    </source>
</reference>
<dbReference type="InterPro" id="IPR011991">
    <property type="entry name" value="ArsR-like_HTH"/>
</dbReference>
<dbReference type="InterPro" id="IPR001845">
    <property type="entry name" value="HTH_ArsR_DNA-bd_dom"/>
</dbReference>
<dbReference type="Pfam" id="PF12840">
    <property type="entry name" value="HTH_20"/>
    <property type="match status" value="1"/>
</dbReference>
<dbReference type="PANTHER" id="PTHR38600:SF1">
    <property type="entry name" value="TRANSCRIPTIONAL REGULATORY PROTEIN"/>
    <property type="match status" value="1"/>
</dbReference>
<dbReference type="Proteomes" id="UP000006663">
    <property type="component" value="Chromosome"/>
</dbReference>
<evidence type="ECO:0000313" key="2">
    <source>
        <dbReference type="EMBL" id="ADQ66662.1"/>
    </source>
</evidence>
<dbReference type="SMART" id="SM00418">
    <property type="entry name" value="HTH_ARSR"/>
    <property type="match status" value="1"/>
</dbReference>
<feature type="domain" description="HTH arsR-type" evidence="1">
    <location>
        <begin position="24"/>
        <end position="117"/>
    </location>
</feature>
<accession>E4NQA0</accession>
<protein>
    <submittedName>
        <fullName evidence="2 3">Transcriptional regulator, ArsR family</fullName>
    </submittedName>
</protein>
<dbReference type="Gene3D" id="1.10.10.10">
    <property type="entry name" value="Winged helix-like DNA-binding domain superfamily/Winged helix DNA-binding domain"/>
    <property type="match status" value="1"/>
</dbReference>
<dbReference type="InterPro" id="IPR036390">
    <property type="entry name" value="WH_DNA-bd_sf"/>
</dbReference>
<evidence type="ECO:0000313" key="3">
    <source>
        <dbReference type="EMBL" id="ELY30453.1"/>
    </source>
</evidence>
<dbReference type="PROSITE" id="PS50987">
    <property type="entry name" value="HTH_ARSR_2"/>
    <property type="match status" value="1"/>
</dbReference>
<proteinExistence type="predicted"/>